<evidence type="ECO:0000313" key="1">
    <source>
        <dbReference type="EMBL" id="KAJ5088072.1"/>
    </source>
</evidence>
<reference evidence="1" key="2">
    <citation type="journal article" date="2023" name="IMA Fungus">
        <title>Comparative genomic study of the Penicillium genus elucidates a diverse pangenome and 15 lateral gene transfer events.</title>
        <authorList>
            <person name="Petersen C."/>
            <person name="Sorensen T."/>
            <person name="Nielsen M.R."/>
            <person name="Sondergaard T.E."/>
            <person name="Sorensen J.L."/>
            <person name="Fitzpatrick D.A."/>
            <person name="Frisvad J.C."/>
            <person name="Nielsen K.L."/>
        </authorList>
    </citation>
    <scope>NUCLEOTIDE SEQUENCE</scope>
    <source>
        <strain evidence="1">IBT 30069</strain>
    </source>
</reference>
<evidence type="ECO:0000313" key="2">
    <source>
        <dbReference type="Proteomes" id="UP001149165"/>
    </source>
</evidence>
<dbReference type="OrthoDB" id="4342612at2759"/>
<gene>
    <name evidence="1" type="ORF">N7456_011688</name>
</gene>
<dbReference type="InterPro" id="IPR046670">
    <property type="entry name" value="DUF6540"/>
</dbReference>
<dbReference type="Proteomes" id="UP001149165">
    <property type="component" value="Unassembled WGS sequence"/>
</dbReference>
<dbReference type="Pfam" id="PF20174">
    <property type="entry name" value="DUF6540"/>
    <property type="match status" value="1"/>
</dbReference>
<sequence length="183" mass="20457">MGEPSASTTPTKTIGLREFCEFNEQTFSRLRGTDKWTKNNFVSKSHEPPPPSSPLEISLVIEDQGEGEPCHWYLFVGRENEAGKVYQVTGDAEFMTYEPSNEPVDISLSPASFNMYNLAELTEQQARVVQQLAEQECPPKAPNRQAVVENCQGWTLRVIQKLGEMSIIPIAKYGMASSMLQPV</sequence>
<name>A0A9W9EU57_9EURO</name>
<dbReference type="EMBL" id="JAPQKH010000007">
    <property type="protein sequence ID" value="KAJ5088072.1"/>
    <property type="molecule type" value="Genomic_DNA"/>
</dbReference>
<proteinExistence type="predicted"/>
<accession>A0A9W9EU57</accession>
<reference evidence="1" key="1">
    <citation type="submission" date="2022-11" db="EMBL/GenBank/DDBJ databases">
        <authorList>
            <person name="Petersen C."/>
        </authorList>
    </citation>
    <scope>NUCLEOTIDE SEQUENCE</scope>
    <source>
        <strain evidence="1">IBT 30069</strain>
    </source>
</reference>
<protein>
    <submittedName>
        <fullName evidence="1">Uncharacterized protein</fullName>
    </submittedName>
</protein>
<keyword evidence="2" id="KW-1185">Reference proteome</keyword>
<organism evidence="1 2">
    <name type="scientific">Penicillium angulare</name>
    <dbReference type="NCBI Taxonomy" id="116970"/>
    <lineage>
        <taxon>Eukaryota</taxon>
        <taxon>Fungi</taxon>
        <taxon>Dikarya</taxon>
        <taxon>Ascomycota</taxon>
        <taxon>Pezizomycotina</taxon>
        <taxon>Eurotiomycetes</taxon>
        <taxon>Eurotiomycetidae</taxon>
        <taxon>Eurotiales</taxon>
        <taxon>Aspergillaceae</taxon>
        <taxon>Penicillium</taxon>
    </lineage>
</organism>
<dbReference type="AlphaFoldDB" id="A0A9W9EU57"/>
<comment type="caution">
    <text evidence="1">The sequence shown here is derived from an EMBL/GenBank/DDBJ whole genome shotgun (WGS) entry which is preliminary data.</text>
</comment>